<proteinExistence type="inferred from homology"/>
<evidence type="ECO:0000256" key="3">
    <source>
        <dbReference type="ARBA" id="ARBA00022729"/>
    </source>
</evidence>
<dbReference type="CDD" id="cd13590">
    <property type="entry name" value="PBP2_PotD_PotF_like"/>
    <property type="match status" value="1"/>
</dbReference>
<dbReference type="GO" id="GO:0042597">
    <property type="term" value="C:periplasmic space"/>
    <property type="evidence" value="ECO:0007669"/>
    <property type="project" value="UniProtKB-SubCell"/>
</dbReference>
<evidence type="ECO:0000256" key="4">
    <source>
        <dbReference type="ARBA" id="ARBA00022764"/>
    </source>
</evidence>
<dbReference type="InterPro" id="IPR006059">
    <property type="entry name" value="SBP"/>
</dbReference>
<feature type="signal peptide" evidence="7">
    <location>
        <begin position="1"/>
        <end position="26"/>
    </location>
</feature>
<dbReference type="PRINTS" id="PR00909">
    <property type="entry name" value="SPERMDNBNDNG"/>
</dbReference>
<comment type="function">
    <text evidence="5">Required for the activity of the bacterial periplasmic transport system of putrescine.</text>
</comment>
<gene>
    <name evidence="8" type="primary">potD_2</name>
    <name evidence="8" type="ORF">MBHS_03373</name>
</gene>
<evidence type="ECO:0000256" key="2">
    <source>
        <dbReference type="ARBA" id="ARBA00022448"/>
    </source>
</evidence>
<keyword evidence="9" id="KW-1185">Reference proteome</keyword>
<dbReference type="PANTHER" id="PTHR30222:SF17">
    <property type="entry name" value="SPERMIDINE_PUTRESCINE-BINDING PERIPLASMIC PROTEIN"/>
    <property type="match status" value="1"/>
</dbReference>
<reference evidence="8 9" key="1">
    <citation type="submission" date="2016-10" db="EMBL/GenBank/DDBJ databases">
        <authorList>
            <person name="de Groot N.N."/>
        </authorList>
    </citation>
    <scope>NUCLEOTIDE SEQUENCE [LARGE SCALE GENOMIC DNA]</scope>
    <source>
        <strain evidence="8">MBHS1</strain>
    </source>
</reference>
<dbReference type="Proteomes" id="UP000236724">
    <property type="component" value="Unassembled WGS sequence"/>
</dbReference>
<dbReference type="GO" id="GO:0015846">
    <property type="term" value="P:polyamine transport"/>
    <property type="evidence" value="ECO:0007669"/>
    <property type="project" value="InterPro"/>
</dbReference>
<evidence type="ECO:0000256" key="7">
    <source>
        <dbReference type="SAM" id="SignalP"/>
    </source>
</evidence>
<dbReference type="Pfam" id="PF13416">
    <property type="entry name" value="SBP_bac_8"/>
    <property type="match status" value="1"/>
</dbReference>
<accession>A0A1H6FBP1</accession>
<feature type="chain" id="PRO_5014667230" description="Putrescine-binding periplasmic protein" evidence="7">
    <location>
        <begin position="27"/>
        <end position="356"/>
    </location>
</feature>
<evidence type="ECO:0000256" key="6">
    <source>
        <dbReference type="PIRSR" id="PIRSR019574-1"/>
    </source>
</evidence>
<protein>
    <recommendedName>
        <fullName evidence="5">Putrescine-binding periplasmic protein</fullName>
    </recommendedName>
</protein>
<keyword evidence="3 7" id="KW-0732">Signal</keyword>
<dbReference type="SUPFAM" id="SSF53850">
    <property type="entry name" value="Periplasmic binding protein-like II"/>
    <property type="match status" value="1"/>
</dbReference>
<comment type="similarity">
    <text evidence="5">Belongs to the bacterial solute-binding protein PotD/PotF family.</text>
</comment>
<dbReference type="OrthoDB" id="9769319at2"/>
<dbReference type="Gene3D" id="3.40.190.10">
    <property type="entry name" value="Periplasmic binding protein-like II"/>
    <property type="match status" value="2"/>
</dbReference>
<keyword evidence="4 5" id="KW-0574">Periplasm</keyword>
<comment type="subcellular location">
    <subcellularLocation>
        <location evidence="1 5">Periplasm</location>
    </subcellularLocation>
</comment>
<evidence type="ECO:0000256" key="5">
    <source>
        <dbReference type="PIRNR" id="PIRNR019574"/>
    </source>
</evidence>
<evidence type="ECO:0000313" key="9">
    <source>
        <dbReference type="Proteomes" id="UP000236724"/>
    </source>
</evidence>
<dbReference type="PIRSF" id="PIRSF019574">
    <property type="entry name" value="Periplasmic_polyamine_BP"/>
    <property type="match status" value="1"/>
</dbReference>
<organism evidence="8 9">
    <name type="scientific">Candidatus Venteria ishoeyi</name>
    <dbReference type="NCBI Taxonomy" id="1899563"/>
    <lineage>
        <taxon>Bacteria</taxon>
        <taxon>Pseudomonadati</taxon>
        <taxon>Pseudomonadota</taxon>
        <taxon>Gammaproteobacteria</taxon>
        <taxon>Thiotrichales</taxon>
        <taxon>Thiotrichaceae</taxon>
        <taxon>Venteria</taxon>
    </lineage>
</organism>
<dbReference type="RefSeq" id="WP_103921144.1">
    <property type="nucleotide sequence ID" value="NZ_FMSV02000532.1"/>
</dbReference>
<evidence type="ECO:0000256" key="1">
    <source>
        <dbReference type="ARBA" id="ARBA00004418"/>
    </source>
</evidence>
<sequence length="356" mass="40487">MKYLKFSSYKALLSLIFIFYTLSATAAETEKQQELVFLSWSEYMDPALLQAFTKQHNIAVKEVFFESDQVRTEMLLRTQGRGYDVVLVVGADMATYRKRGWLAAIDDVQVPNLKHVNPRWQEAFEQAPKGYGVPYLWGGLGILYNKDKFTTPVNSWQQLFKPEPRLKGRILILRNNKDVLGLALKSLGYSYNSSNRSELKAVKKLLLAQKPFVGSYSVAILNKTSGFVTGDYWMGMSYNGDALMLKDLNPQLKFVIPQEGTALWCDYLTIMQTSENKAAAFKFIDFMNQPKNAAQLAQYVRYASPNQAAEKLLPPEYLSNPLIYPSKAVLERSETGIALPPRINKTRTSIYNQLLH</sequence>
<keyword evidence="2 5" id="KW-0813">Transport</keyword>
<name>A0A1H6FBP1_9GAMM</name>
<dbReference type="EMBL" id="FMSV02000532">
    <property type="protein sequence ID" value="SEH07498.1"/>
    <property type="molecule type" value="Genomic_DNA"/>
</dbReference>
<dbReference type="PANTHER" id="PTHR30222">
    <property type="entry name" value="SPERMIDINE/PUTRESCINE-BINDING PERIPLASMIC PROTEIN"/>
    <property type="match status" value="1"/>
</dbReference>
<evidence type="ECO:0000313" key="8">
    <source>
        <dbReference type="EMBL" id="SEH07498.1"/>
    </source>
</evidence>
<feature type="binding site" evidence="6">
    <location>
        <position position="42"/>
    </location>
    <ligand>
        <name>spermidine</name>
        <dbReference type="ChEBI" id="CHEBI:57834"/>
    </ligand>
</feature>
<dbReference type="AlphaFoldDB" id="A0A1H6FBP1"/>
<dbReference type="GO" id="GO:0019808">
    <property type="term" value="F:polyamine binding"/>
    <property type="evidence" value="ECO:0007669"/>
    <property type="project" value="InterPro"/>
</dbReference>
<dbReference type="InterPro" id="IPR001188">
    <property type="entry name" value="Sperm_putr-bd"/>
</dbReference>